<sequence>MNTIRHSAALLAAALIAPVAANADDGPAPAPQGKSAVLPLGTDLEHFAYPWPVRFLPVVVGDEDARMAYMDVRPERPNGKTAVLLHGKNFCGATWEASARALLDAGYRVVIPDQLGFCKSSKPRDAQYSFAMMAEATHRLIASLGIGKPVIIAHSTGGMLALRFALMYPQVPARLVLINPLGLVDRMEQGVPYRPLAVLLEREKAKDRAAIKAYQLNTYYHGQWRPAYDRWVDMLAGQYATDDGDAVELAQAKTAEMILTQPVSHEFGRLAVPVTLMIGMKDTTTFGKGQAPDAVKARLRPIPEVAAAAAAAMPASRIVRFAGYGHSPQVEAPAAFNRALLAELARSAP</sequence>
<feature type="chain" id="PRO_5046348897" evidence="1">
    <location>
        <begin position="24"/>
        <end position="349"/>
    </location>
</feature>
<evidence type="ECO:0000256" key="1">
    <source>
        <dbReference type="SAM" id="SignalP"/>
    </source>
</evidence>
<evidence type="ECO:0000313" key="4">
    <source>
        <dbReference type="Proteomes" id="UP001202281"/>
    </source>
</evidence>
<organism evidence="3 4">
    <name type="scientific">Novosphingobium beihaiensis</name>
    <dbReference type="NCBI Taxonomy" id="2930389"/>
    <lineage>
        <taxon>Bacteria</taxon>
        <taxon>Pseudomonadati</taxon>
        <taxon>Pseudomonadota</taxon>
        <taxon>Alphaproteobacteria</taxon>
        <taxon>Sphingomonadales</taxon>
        <taxon>Sphingomonadaceae</taxon>
        <taxon>Novosphingobium</taxon>
    </lineage>
</organism>
<keyword evidence="1" id="KW-0732">Signal</keyword>
<dbReference type="Pfam" id="PF00561">
    <property type="entry name" value="Abhydrolase_1"/>
    <property type="match status" value="1"/>
</dbReference>
<dbReference type="Gene3D" id="3.40.50.1820">
    <property type="entry name" value="alpha/beta hydrolase"/>
    <property type="match status" value="1"/>
</dbReference>
<evidence type="ECO:0000259" key="2">
    <source>
        <dbReference type="Pfam" id="PF00561"/>
    </source>
</evidence>
<dbReference type="PRINTS" id="PR00111">
    <property type="entry name" value="ABHYDROLASE"/>
</dbReference>
<feature type="domain" description="AB hydrolase-1" evidence="2">
    <location>
        <begin position="83"/>
        <end position="332"/>
    </location>
</feature>
<name>A0ABT0BJM7_9SPHN</name>
<protein>
    <submittedName>
        <fullName evidence="3">Alpha/beta hydrolase</fullName>
    </submittedName>
</protein>
<comment type="caution">
    <text evidence="3">The sequence shown here is derived from an EMBL/GenBank/DDBJ whole genome shotgun (WGS) entry which is preliminary data.</text>
</comment>
<dbReference type="InterPro" id="IPR029058">
    <property type="entry name" value="AB_hydrolase_fold"/>
</dbReference>
<evidence type="ECO:0000313" key="3">
    <source>
        <dbReference type="EMBL" id="MCJ2185256.1"/>
    </source>
</evidence>
<accession>A0ABT0BJM7</accession>
<reference evidence="3 4" key="1">
    <citation type="submission" date="2022-04" db="EMBL/GenBank/DDBJ databases">
        <title>Identification of a novel bacterium isolated from mangrove sediments.</title>
        <authorList>
            <person name="Pan X."/>
        </authorList>
    </citation>
    <scope>NUCLEOTIDE SEQUENCE [LARGE SCALE GENOMIC DNA]</scope>
    <source>
        <strain evidence="3 4">B2638</strain>
    </source>
</reference>
<gene>
    <name evidence="3" type="ORF">MTR66_00335</name>
</gene>
<dbReference type="PANTHER" id="PTHR43798:SF33">
    <property type="entry name" value="HYDROLASE, PUTATIVE (AFU_ORTHOLOGUE AFUA_2G14860)-RELATED"/>
    <property type="match status" value="1"/>
</dbReference>
<keyword evidence="3" id="KW-0378">Hydrolase</keyword>
<dbReference type="InterPro" id="IPR050266">
    <property type="entry name" value="AB_hydrolase_sf"/>
</dbReference>
<dbReference type="PANTHER" id="PTHR43798">
    <property type="entry name" value="MONOACYLGLYCEROL LIPASE"/>
    <property type="match status" value="1"/>
</dbReference>
<dbReference type="RefSeq" id="WP_243916929.1">
    <property type="nucleotide sequence ID" value="NZ_JALHLG010000001.1"/>
</dbReference>
<keyword evidence="4" id="KW-1185">Reference proteome</keyword>
<dbReference type="SUPFAM" id="SSF53474">
    <property type="entry name" value="alpha/beta-Hydrolases"/>
    <property type="match status" value="1"/>
</dbReference>
<feature type="signal peptide" evidence="1">
    <location>
        <begin position="1"/>
        <end position="23"/>
    </location>
</feature>
<dbReference type="EMBL" id="JALHLG010000001">
    <property type="protein sequence ID" value="MCJ2185256.1"/>
    <property type="molecule type" value="Genomic_DNA"/>
</dbReference>
<dbReference type="Proteomes" id="UP001202281">
    <property type="component" value="Unassembled WGS sequence"/>
</dbReference>
<dbReference type="GO" id="GO:0016787">
    <property type="term" value="F:hydrolase activity"/>
    <property type="evidence" value="ECO:0007669"/>
    <property type="project" value="UniProtKB-KW"/>
</dbReference>
<dbReference type="InterPro" id="IPR000073">
    <property type="entry name" value="AB_hydrolase_1"/>
</dbReference>
<proteinExistence type="predicted"/>